<comment type="caution">
    <text evidence="3">The sequence shown here is derived from an EMBL/GenBank/DDBJ whole genome shotgun (WGS) entry which is preliminary data.</text>
</comment>
<keyword evidence="4" id="KW-1185">Reference proteome</keyword>
<feature type="domain" description="Rhodanese" evidence="2">
    <location>
        <begin position="36"/>
        <end position="129"/>
    </location>
</feature>
<reference evidence="3" key="2">
    <citation type="submission" date="2022-10" db="EMBL/GenBank/DDBJ databases">
        <authorList>
            <person name="Aronson H.S."/>
        </authorList>
    </citation>
    <scope>NUCLEOTIDE SEQUENCE</scope>
    <source>
        <strain evidence="3">RS19-109</strain>
    </source>
</reference>
<evidence type="ECO:0000313" key="3">
    <source>
        <dbReference type="EMBL" id="MDG4477071.1"/>
    </source>
</evidence>
<dbReference type="Pfam" id="PF00581">
    <property type="entry name" value="Rhodanese"/>
    <property type="match status" value="1"/>
</dbReference>
<dbReference type="SUPFAM" id="SSF52821">
    <property type="entry name" value="Rhodanese/Cell cycle control phosphatase"/>
    <property type="match status" value="1"/>
</dbReference>
<dbReference type="EMBL" id="JAPHEH010000001">
    <property type="protein sequence ID" value="MDG4477071.1"/>
    <property type="molecule type" value="Genomic_DNA"/>
</dbReference>
<keyword evidence="1" id="KW-0732">Signal</keyword>
<dbReference type="PROSITE" id="PS50206">
    <property type="entry name" value="RHODANESE_3"/>
    <property type="match status" value="1"/>
</dbReference>
<dbReference type="InterPro" id="IPR001763">
    <property type="entry name" value="Rhodanese-like_dom"/>
</dbReference>
<dbReference type="CDD" id="cd00158">
    <property type="entry name" value="RHOD"/>
    <property type="match status" value="1"/>
</dbReference>
<evidence type="ECO:0000256" key="1">
    <source>
        <dbReference type="SAM" id="SignalP"/>
    </source>
</evidence>
<feature type="signal peptide" evidence="1">
    <location>
        <begin position="1"/>
        <end position="21"/>
    </location>
</feature>
<sequence>MFKRIALSLAFTLVAAAPALATNYITPANLKKMLDEKQEVILVDIQPADQFEKHHLPGSIETNAFPAKSDEEKARLDKTLPTINASKAPVTVLCPRGKSGAKNSYDYLQSKGVDEKRLQILEGGIADWPYKEMFVTGR</sequence>
<gene>
    <name evidence="3" type="ORF">OLX77_12995</name>
</gene>
<dbReference type="Gene3D" id="3.40.250.10">
    <property type="entry name" value="Rhodanese-like domain"/>
    <property type="match status" value="1"/>
</dbReference>
<dbReference type="InterPro" id="IPR036873">
    <property type="entry name" value="Rhodanese-like_dom_sf"/>
</dbReference>
<protein>
    <submittedName>
        <fullName evidence="3">Rhodanese-like domain-containing protein</fullName>
    </submittedName>
</protein>
<feature type="chain" id="PRO_5040759531" evidence="1">
    <location>
        <begin position="22"/>
        <end position="138"/>
    </location>
</feature>
<evidence type="ECO:0000259" key="2">
    <source>
        <dbReference type="PROSITE" id="PS50206"/>
    </source>
</evidence>
<organism evidence="3 4">
    <name type="scientific">Thiovibrio frasassiensis</name>
    <dbReference type="NCBI Taxonomy" id="2984131"/>
    <lineage>
        <taxon>Bacteria</taxon>
        <taxon>Pseudomonadati</taxon>
        <taxon>Thermodesulfobacteriota</taxon>
        <taxon>Desulfobulbia</taxon>
        <taxon>Desulfobulbales</taxon>
        <taxon>Thiovibrionaceae</taxon>
        <taxon>Thiovibrio</taxon>
    </lineage>
</organism>
<name>A0A9X4MIN5_9BACT</name>
<reference evidence="3" key="1">
    <citation type="journal article" date="2022" name="bioRxiv">
        <title>Thiovibrio frasassiensisgen. nov., sp. nov., an autotrophic, elemental sulfur disproportionating bacterium isolated from sulfidic karst sediment, and proposal of Thiovibrionaceae fam. nov.</title>
        <authorList>
            <person name="Aronson H."/>
            <person name="Thomas C."/>
            <person name="Bhattacharyya M."/>
            <person name="Eckstein S."/>
            <person name="Jensen S."/>
            <person name="Barco R."/>
            <person name="Macalady J."/>
            <person name="Amend J."/>
        </authorList>
    </citation>
    <scope>NUCLEOTIDE SEQUENCE</scope>
    <source>
        <strain evidence="3">RS19-109</strain>
    </source>
</reference>
<proteinExistence type="predicted"/>
<dbReference type="AlphaFoldDB" id="A0A9X4MIN5"/>
<dbReference type="RefSeq" id="WP_307634036.1">
    <property type="nucleotide sequence ID" value="NZ_JAPHEH010000001.1"/>
</dbReference>
<dbReference type="Proteomes" id="UP001154240">
    <property type="component" value="Unassembled WGS sequence"/>
</dbReference>
<accession>A0A9X4MIN5</accession>
<evidence type="ECO:0000313" key="4">
    <source>
        <dbReference type="Proteomes" id="UP001154240"/>
    </source>
</evidence>